<reference evidence="1 2" key="1">
    <citation type="submission" date="2017-02" db="EMBL/GenBank/DDBJ databases">
        <authorList>
            <person name="Peterson S.W."/>
        </authorList>
    </citation>
    <scope>NUCLEOTIDE SEQUENCE [LARGE SCALE GENOMIC DNA]</scope>
    <source>
        <strain evidence="1 2">ATCC 17233</strain>
    </source>
</reference>
<dbReference type="OrthoDB" id="2054105at2"/>
<accession>A0A1T4Q8N0</accession>
<evidence type="ECO:0000313" key="1">
    <source>
        <dbReference type="EMBL" id="SJZ99986.1"/>
    </source>
</evidence>
<gene>
    <name evidence="1" type="ORF">SAMN02745110_02303</name>
</gene>
<keyword evidence="2" id="KW-1185">Reference proteome</keyword>
<evidence type="ECO:0000313" key="2">
    <source>
        <dbReference type="Proteomes" id="UP000189857"/>
    </source>
</evidence>
<dbReference type="AlphaFoldDB" id="A0A1T4Q8N0"/>
<protein>
    <submittedName>
        <fullName evidence="1">Uncharacterized protein</fullName>
    </submittedName>
</protein>
<name>A0A1T4Q8N0_9FIRM</name>
<dbReference type="RefSeq" id="WP_078788094.1">
    <property type="nucleotide sequence ID" value="NZ_CACZYW010000006.1"/>
</dbReference>
<dbReference type="Proteomes" id="UP000189857">
    <property type="component" value="Unassembled WGS sequence"/>
</dbReference>
<sequence>MGLFSKKKTFSGDKEIDDIINGIRVDLSNNYKDNAVLGIKKLKAVVEEKYDSGKLRDNLYTRYADIIKEFETDVAGFKRTY</sequence>
<proteinExistence type="predicted"/>
<dbReference type="EMBL" id="FUXA01000017">
    <property type="protein sequence ID" value="SJZ99986.1"/>
    <property type="molecule type" value="Genomic_DNA"/>
</dbReference>
<organism evidence="1 2">
    <name type="scientific">Eubacterium ruminantium</name>
    <dbReference type="NCBI Taxonomy" id="42322"/>
    <lineage>
        <taxon>Bacteria</taxon>
        <taxon>Bacillati</taxon>
        <taxon>Bacillota</taxon>
        <taxon>Clostridia</taxon>
        <taxon>Eubacteriales</taxon>
        <taxon>Eubacteriaceae</taxon>
        <taxon>Eubacterium</taxon>
    </lineage>
</organism>